<feature type="region of interest" description="Disordered" evidence="15">
    <location>
        <begin position="879"/>
        <end position="916"/>
    </location>
</feature>
<comment type="subcellular location">
    <subcellularLocation>
        <location evidence="1">Nucleus</location>
    </subcellularLocation>
</comment>
<proteinExistence type="inferred from homology"/>
<dbReference type="GO" id="GO:1990841">
    <property type="term" value="F:promoter-specific chromatin binding"/>
    <property type="evidence" value="ECO:0007669"/>
    <property type="project" value="UniProtKB-ARBA"/>
</dbReference>
<organism evidence="20 21">
    <name type="scientific">Cynoglossus semilaevis</name>
    <name type="common">Tongue sole</name>
    <dbReference type="NCBI Taxonomy" id="244447"/>
    <lineage>
        <taxon>Eukaryota</taxon>
        <taxon>Metazoa</taxon>
        <taxon>Chordata</taxon>
        <taxon>Craniata</taxon>
        <taxon>Vertebrata</taxon>
        <taxon>Euteleostomi</taxon>
        <taxon>Actinopterygii</taxon>
        <taxon>Neopterygii</taxon>
        <taxon>Teleostei</taxon>
        <taxon>Neoteleostei</taxon>
        <taxon>Acanthomorphata</taxon>
        <taxon>Carangaria</taxon>
        <taxon>Pleuronectiformes</taxon>
        <taxon>Pleuronectoidei</taxon>
        <taxon>Cynoglossidae</taxon>
        <taxon>Cynoglossinae</taxon>
        <taxon>Cynoglossus</taxon>
    </lineage>
</organism>
<keyword evidence="21" id="KW-1185">Reference proteome</keyword>
<sequence length="1066" mass="119631">MRGEESPDPEIGGRMEESAVRRSLEALCQELNMDEQTASAAMDNFNTIWNTYTLEGDVVHWLACALYSACRKGSVPTVGKGVMEGNCVSLTRILRSSKLSLIQFFSKMRKWSDMSNLSQHFRLRMDQLERNFEVSTVIFRKFEPIFMHMFQNPQGGDPPRQPRSRKHRRLPCHISDVFKFCWTLFINTKGNFSMIGDDLVNSYHLLLCCLDLVYGNALLCTNRKELINPTFKGLPAAYRSEGRLPVDGAPPCVLERLCELHDGLVVEAKGIKQHYFRPYIQKLFNRQILRGNGELLTELLDPQNFNDNNKSVNREYEEYVLTVGDFDERVFLGADAAETAPPRTSVQEQASNRLQQQVEKSSVSLAPSTPLTGRFYLKEKDLLVTPVSSATQSVSRLQSMVTGLRTAPSDHLVQIFRSCSRDPTETVLTRVKTLGQTFKEHYTKDSEDSPASHIDFAESRLKLAQILYYKVLENVLVQENKRLQGKDMSMLLEQDIFHCSLMACCLEVVLFSYSSQRTFPWIISVFRLSPFYFFKVIEVFIRSEEGLSRDMVKHLNSIEEQVLESRAWTSESAVWSALQAAGNKAPTIEEVNFPSSLDSGYNSGSGSGSGSTSASQSHLPLVALSPIIHPRIKEFRSAVSSTRKDVPPSPLSVHDRYSSPAAGSAKRRLFEDDPPIQNPVLSSVSSPGKRLTFGPSSSTTTLKIGGQASQTTVLSIPLQSVNNERTFTLIPVQPCDSSGNVATQFLLTTSPSRPTVPTTTVADQHTGSGRPRRTGSLALFFRKVYHLASVRLRDLCLKLDISSELRGKIWTCFEHSLVHCTDLMKDRHLDQMLLCSIYIISKITKETHTFQDIMKCYRSQPQACSHVYRSVLLRHKENRDQASDENMEVDPVSGGESAEKTSQVLGAAESSQSGEEERGDLIEFYNSIFVLKMKSFALRYATSDQRGDAPPLSPFPSVRAQPLSPRRVSQRHSIYVSPHKNSSGNLTPNSFTYRINNSPSKEFSDINRMIRQGCVSRKRAFTMDADVTMSSTTCDSPSKRACPENGSSQDVLLKRLQDVVSERQGR</sequence>
<dbReference type="Gene3D" id="1.10.472.10">
    <property type="entry name" value="Cyclin-like"/>
    <property type="match status" value="3"/>
</dbReference>
<dbReference type="GO" id="GO:0006325">
    <property type="term" value="P:chromatin organization"/>
    <property type="evidence" value="ECO:0007669"/>
    <property type="project" value="UniProtKB-KW"/>
</dbReference>
<dbReference type="InterPro" id="IPR015030">
    <property type="entry name" value="RB_C"/>
</dbReference>
<protein>
    <recommendedName>
        <fullName evidence="12">Retinoblastoma-like protein 1</fullName>
    </recommendedName>
    <alternativeName>
        <fullName evidence="14">107 kDa retinoblastoma-associated protein</fullName>
    </alternativeName>
    <alternativeName>
        <fullName evidence="13">pRb1</fullName>
    </alternativeName>
</protein>
<feature type="region of interest" description="Disordered" evidence="15">
    <location>
        <begin position="945"/>
        <end position="964"/>
    </location>
</feature>
<evidence type="ECO:0000256" key="2">
    <source>
        <dbReference type="ARBA" id="ARBA00009475"/>
    </source>
</evidence>
<evidence type="ECO:0000259" key="16">
    <source>
        <dbReference type="SMART" id="SM00385"/>
    </source>
</evidence>
<dbReference type="GO" id="GO:0006357">
    <property type="term" value="P:regulation of transcription by RNA polymerase II"/>
    <property type="evidence" value="ECO:0007669"/>
    <property type="project" value="InterPro"/>
</dbReference>
<keyword evidence="9" id="KW-0131">Cell cycle</keyword>
<dbReference type="SMART" id="SM00385">
    <property type="entry name" value="CYCLIN"/>
    <property type="match status" value="1"/>
</dbReference>
<keyword evidence="4" id="KW-0597">Phosphoprotein</keyword>
<dbReference type="PANTHER" id="PTHR13742">
    <property type="entry name" value="RETINOBLASTOMA-ASSOCIATED PROTEIN RB -RELATED"/>
    <property type="match status" value="1"/>
</dbReference>
<dbReference type="InParanoid" id="A0A3P8WXX5"/>
<comment type="similarity">
    <text evidence="2">Belongs to the retinoblastoma protein (RB) family.</text>
</comment>
<dbReference type="STRING" id="244447.ENSCSEP00000031427"/>
<dbReference type="SMART" id="SM01369">
    <property type="entry name" value="Rb_C"/>
    <property type="match status" value="1"/>
</dbReference>
<evidence type="ECO:0000313" key="21">
    <source>
        <dbReference type="Proteomes" id="UP000265120"/>
    </source>
</evidence>
<dbReference type="CTD" id="5933"/>
<dbReference type="FunFam" id="1.10.472.10:FF:000082">
    <property type="entry name" value="retinoblastoma-like protein 1 isoform X1"/>
    <property type="match status" value="1"/>
</dbReference>
<dbReference type="GO" id="GO:2000134">
    <property type="term" value="P:negative regulation of G1/S transition of mitotic cell cycle"/>
    <property type="evidence" value="ECO:0007669"/>
    <property type="project" value="TreeGrafter"/>
</dbReference>
<evidence type="ECO:0000256" key="3">
    <source>
        <dbReference type="ARBA" id="ARBA00022491"/>
    </source>
</evidence>
<name>A0A3P8WXX5_CYNSE</name>
<dbReference type="InterPro" id="IPR036915">
    <property type="entry name" value="Cyclin-like_sf"/>
</dbReference>
<dbReference type="GO" id="GO:0030154">
    <property type="term" value="P:cell differentiation"/>
    <property type="evidence" value="ECO:0007669"/>
    <property type="project" value="TreeGrafter"/>
</dbReference>
<dbReference type="InterPro" id="IPR024599">
    <property type="entry name" value="RB_N"/>
</dbReference>
<feature type="domain" description="Retinoblastoma-associated protein N-terminal" evidence="17">
    <location>
        <begin position="73"/>
        <end position="216"/>
    </location>
</feature>
<evidence type="ECO:0000256" key="15">
    <source>
        <dbReference type="SAM" id="MobiDB-lite"/>
    </source>
</evidence>
<feature type="domain" description="Retinoblastoma-associated protein C-terminal" evidence="19">
    <location>
        <begin position="943"/>
        <end position="1066"/>
    </location>
</feature>
<keyword evidence="3" id="KW-0678">Repressor</keyword>
<dbReference type="SMART" id="SM01368">
    <property type="entry name" value="RB_A"/>
    <property type="match status" value="1"/>
</dbReference>
<dbReference type="RefSeq" id="XP_008319420.1">
    <property type="nucleotide sequence ID" value="XM_008321198.3"/>
</dbReference>
<evidence type="ECO:0000259" key="18">
    <source>
        <dbReference type="SMART" id="SM01368"/>
    </source>
</evidence>
<comment type="function">
    <text evidence="10">Key regulator of entry into cell division. Directly involved in heterochromatin formation by maintaining overall chromatin structure and, in particular, that of constitutive heterochromatin by stabilizing histone methylation. Recruits and targets histone methyltransferases KMT5B and KMT5C, leading to epigenetic transcriptional repression. Controls histone H4 'Lys-20' trimethylation. Probably acts as a transcription repressor by recruiting chromatin-modifying enzymes to promoters. Potent inhibitor of E2F-mediated trans-activation. May act as a tumor suppressor.</text>
</comment>
<dbReference type="PANTHER" id="PTHR13742:SF20">
    <property type="entry name" value="RETINOBLASTOMA-LIKE PROTEIN 1"/>
    <property type="match status" value="1"/>
</dbReference>
<dbReference type="Gene3D" id="1.10.472.140">
    <property type="match status" value="1"/>
</dbReference>
<evidence type="ECO:0000256" key="6">
    <source>
        <dbReference type="ARBA" id="ARBA00023015"/>
    </source>
</evidence>
<feature type="region of interest" description="Disordered" evidence="15">
    <location>
        <begin position="638"/>
        <end position="702"/>
    </location>
</feature>
<dbReference type="InterPro" id="IPR028309">
    <property type="entry name" value="RB_fam"/>
</dbReference>
<dbReference type="FunFam" id="1.10.472.10:FF:000035">
    <property type="entry name" value="RB transcriptional corepressor-like 1"/>
    <property type="match status" value="1"/>
</dbReference>
<evidence type="ECO:0000256" key="10">
    <source>
        <dbReference type="ARBA" id="ARBA00056699"/>
    </source>
</evidence>
<dbReference type="Pfam" id="PF01858">
    <property type="entry name" value="RB_A"/>
    <property type="match status" value="1"/>
</dbReference>
<evidence type="ECO:0000256" key="13">
    <source>
        <dbReference type="ARBA" id="ARBA00081549"/>
    </source>
</evidence>
<dbReference type="FunFam" id="1.10.472.140:FF:000001">
    <property type="entry name" value="Retinoblastoma-like 2, isoform CRA_a"/>
    <property type="match status" value="1"/>
</dbReference>
<keyword evidence="7" id="KW-0804">Transcription</keyword>
<evidence type="ECO:0000256" key="9">
    <source>
        <dbReference type="ARBA" id="ARBA00023306"/>
    </source>
</evidence>
<dbReference type="GO" id="GO:0005654">
    <property type="term" value="C:nucleoplasm"/>
    <property type="evidence" value="ECO:0007669"/>
    <property type="project" value="UniProtKB-ARBA"/>
</dbReference>
<dbReference type="OrthoDB" id="844594at2759"/>
<dbReference type="KEGG" id="csem:103386787"/>
<evidence type="ECO:0000256" key="1">
    <source>
        <dbReference type="ARBA" id="ARBA00004123"/>
    </source>
</evidence>
<evidence type="ECO:0000259" key="19">
    <source>
        <dbReference type="SMART" id="SM01369"/>
    </source>
</evidence>
<keyword evidence="8" id="KW-0539">Nucleus</keyword>
<evidence type="ECO:0000256" key="12">
    <source>
        <dbReference type="ARBA" id="ARBA00071617"/>
    </source>
</evidence>
<evidence type="ECO:0000256" key="8">
    <source>
        <dbReference type="ARBA" id="ARBA00023242"/>
    </source>
</evidence>
<dbReference type="GeneTree" id="ENSGT00950000183202"/>
<dbReference type="AlphaFoldDB" id="A0A3P8WXX5"/>
<dbReference type="Pfam" id="PF11934">
    <property type="entry name" value="DUF3452"/>
    <property type="match status" value="1"/>
</dbReference>
<dbReference type="Proteomes" id="UP000265120">
    <property type="component" value="Chromosome 11"/>
</dbReference>
<dbReference type="InterPro" id="IPR013763">
    <property type="entry name" value="Cyclin-like_dom"/>
</dbReference>
<dbReference type="GO" id="GO:0000785">
    <property type="term" value="C:chromatin"/>
    <property type="evidence" value="ECO:0007669"/>
    <property type="project" value="TreeGrafter"/>
</dbReference>
<dbReference type="GO" id="GO:0000977">
    <property type="term" value="F:RNA polymerase II transcription regulatory region sequence-specific DNA binding"/>
    <property type="evidence" value="ECO:0007669"/>
    <property type="project" value="TreeGrafter"/>
</dbReference>
<feature type="region of interest" description="Disordered" evidence="15">
    <location>
        <begin position="1028"/>
        <end position="1050"/>
    </location>
</feature>
<feature type="domain" description="Retinoblastoma-associated protein A-box" evidence="18">
    <location>
        <begin position="385"/>
        <end position="578"/>
    </location>
</feature>
<evidence type="ECO:0000256" key="14">
    <source>
        <dbReference type="ARBA" id="ARBA00083153"/>
    </source>
</evidence>
<evidence type="ECO:0000259" key="17">
    <source>
        <dbReference type="SMART" id="SM01367"/>
    </source>
</evidence>
<dbReference type="Ensembl" id="ENSCSET00000031836.1">
    <property type="protein sequence ID" value="ENSCSEP00000031427.1"/>
    <property type="gene ID" value="ENSCSEG00000020120.1"/>
</dbReference>
<keyword evidence="5" id="KW-0156">Chromatin regulator</keyword>
<evidence type="ECO:0000256" key="11">
    <source>
        <dbReference type="ARBA" id="ARBA00065472"/>
    </source>
</evidence>
<dbReference type="SMART" id="SM01367">
    <property type="entry name" value="DUF3452"/>
    <property type="match status" value="1"/>
</dbReference>
<dbReference type="GO" id="GO:0005667">
    <property type="term" value="C:transcription regulator complex"/>
    <property type="evidence" value="ECO:0007669"/>
    <property type="project" value="TreeGrafter"/>
</dbReference>
<evidence type="ECO:0000256" key="7">
    <source>
        <dbReference type="ARBA" id="ARBA00023163"/>
    </source>
</evidence>
<dbReference type="InterPro" id="IPR002719">
    <property type="entry name" value="RB_B"/>
</dbReference>
<keyword evidence="6" id="KW-0805">Transcription regulation</keyword>
<reference evidence="20 21" key="1">
    <citation type="journal article" date="2014" name="Nat. Genet.">
        <title>Whole-genome sequence of a flatfish provides insights into ZW sex chromosome evolution and adaptation to a benthic lifestyle.</title>
        <authorList>
            <person name="Chen S."/>
            <person name="Zhang G."/>
            <person name="Shao C."/>
            <person name="Huang Q."/>
            <person name="Liu G."/>
            <person name="Zhang P."/>
            <person name="Song W."/>
            <person name="An N."/>
            <person name="Chalopin D."/>
            <person name="Volff J.N."/>
            <person name="Hong Y."/>
            <person name="Li Q."/>
            <person name="Sha Z."/>
            <person name="Zhou H."/>
            <person name="Xie M."/>
            <person name="Yu Q."/>
            <person name="Liu Y."/>
            <person name="Xiang H."/>
            <person name="Wang N."/>
            <person name="Wu K."/>
            <person name="Yang C."/>
            <person name="Zhou Q."/>
            <person name="Liao X."/>
            <person name="Yang L."/>
            <person name="Hu Q."/>
            <person name="Zhang J."/>
            <person name="Meng L."/>
            <person name="Jin L."/>
            <person name="Tian Y."/>
            <person name="Lian J."/>
            <person name="Yang J."/>
            <person name="Miao G."/>
            <person name="Liu S."/>
            <person name="Liang Z."/>
            <person name="Yan F."/>
            <person name="Li Y."/>
            <person name="Sun B."/>
            <person name="Zhang H."/>
            <person name="Zhang J."/>
            <person name="Zhu Y."/>
            <person name="Du M."/>
            <person name="Zhao Y."/>
            <person name="Schartl M."/>
            <person name="Tang Q."/>
            <person name="Wang J."/>
        </authorList>
    </citation>
    <scope>NUCLEOTIDE SEQUENCE</scope>
</reference>
<reference evidence="20" key="3">
    <citation type="submission" date="2025-09" db="UniProtKB">
        <authorList>
            <consortium name="Ensembl"/>
        </authorList>
    </citation>
    <scope>IDENTIFICATION</scope>
</reference>
<evidence type="ECO:0000256" key="4">
    <source>
        <dbReference type="ARBA" id="ARBA00022553"/>
    </source>
</evidence>
<evidence type="ECO:0000256" key="5">
    <source>
        <dbReference type="ARBA" id="ARBA00022853"/>
    </source>
</evidence>
<dbReference type="Pfam" id="PF01857">
    <property type="entry name" value="RB_B"/>
    <property type="match status" value="1"/>
</dbReference>
<feature type="domain" description="Cyclin-like" evidence="16">
    <location>
        <begin position="790"/>
        <end position="876"/>
    </location>
</feature>
<comment type="subunit">
    <text evidence="11">Component of the DREAM complex (also named LINC complex) at least composed of E2F4, E2F5, LIN9, LIN37, LIN52, LIN54, MYBL1, MYBL2, RBL1, RBL2, RBBP4, TFDP1 and TFDP2. The complex exists in quiescent cells where it represses cell cycle-dependent genes. It dissociates in S phase when LIN9, LIN37, LIN52 and LIN54 form a subcomplex that binds to MYBL2. Interacts with AATF. Interacts with KDM5A. Interacts with KMT5B and KMT5C. Interacts with USP4. Interacts with RBBP9.</text>
</comment>
<accession>A0A3P8WXX5</accession>
<dbReference type="SUPFAM" id="SSF47954">
    <property type="entry name" value="Cyclin-like"/>
    <property type="match status" value="2"/>
</dbReference>
<dbReference type="GeneID" id="103386787"/>
<dbReference type="InterPro" id="IPR002720">
    <property type="entry name" value="RB_A"/>
</dbReference>
<reference evidence="20" key="2">
    <citation type="submission" date="2025-08" db="UniProtKB">
        <authorList>
            <consortium name="Ensembl"/>
        </authorList>
    </citation>
    <scope>IDENTIFICATION</scope>
</reference>
<evidence type="ECO:0000313" key="20">
    <source>
        <dbReference type="Ensembl" id="ENSCSEP00000031427.1"/>
    </source>
</evidence>